<evidence type="ECO:0000256" key="2">
    <source>
        <dbReference type="ARBA" id="ARBA00022670"/>
    </source>
</evidence>
<keyword evidence="3" id="KW-0064">Aspartyl protease</keyword>
<sequence>MQVTVTSTDGDQVAQITAEPTQQLSSVGPQLQQQFGIPTSAQVLMLNGSPLRLDQTFEQAGVKEDDLLVIVRNPSAAPTAARPAIPTSAGFTARPGMKLHEIPANPTPEILLDIMDKNPQLLAELQQVNPKLATALQTKSVSDVRMALMQMHMEAASRKFEEQQEIEALERNPFDAEAQAKIAERIRLSNVQKNMEIAIEEMPEAFGHVTMLYIPCEVNGTQVKAFVDSGAQSTIMSSSCAERCGIMRLVDKRFAGQAVGVGTAKIIGRVHMAPLKIGNEFYNCSFTILDQQGVDFLFGLDMLKRHQCCIDLSKNVLRLHEGDSFHEVSFLPEHPAPAASGGQNDQEKIAQLVGLGFPEQRTVGDDGFREDLYEILGLEPAADERQVARAYKKKSILHHPDRGGDVHKFLELTHARDILLDPKKKEAYDKKLSRELLAKKKQREREAELDGKRRQMRDELLRKEQNFELNRKPSAKQQKAELSKLREKALARQQELQDRLAREAKRRAELKKYQESHGAPKSQRTVTFKWDKKQYSHSDDTLSRVLRSYGEIETIRMKTSSAKVVFTEASAAANAVRIEGHKDCWREVSIQGHIVETDGFTSTEDKTTTTASSKRSVVTLPGGPISLKEHLAFEEKVLAALRGKAKLQQEQQQQTPVQSH</sequence>
<dbReference type="CDD" id="cd05479">
    <property type="entry name" value="RP_DDI"/>
    <property type="match status" value="1"/>
</dbReference>
<name>A0A0W8DPB6_PHYNI</name>
<dbReference type="InterPro" id="IPR029071">
    <property type="entry name" value="Ubiquitin-like_domsf"/>
</dbReference>
<keyword evidence="2" id="KW-0645">Protease</keyword>
<dbReference type="SUPFAM" id="SSF54236">
    <property type="entry name" value="Ubiquitin-like"/>
    <property type="match status" value="1"/>
</dbReference>
<feature type="coiled-coil region" evidence="5">
    <location>
        <begin position="439"/>
        <end position="513"/>
    </location>
</feature>
<dbReference type="STRING" id="4790.A0A0W8DPB6"/>
<dbReference type="Pfam" id="PF09668">
    <property type="entry name" value="Asp_protease"/>
    <property type="match status" value="1"/>
</dbReference>
<dbReference type="InterPro" id="IPR036869">
    <property type="entry name" value="J_dom_sf"/>
</dbReference>
<dbReference type="SMART" id="SM00271">
    <property type="entry name" value="DnaJ"/>
    <property type="match status" value="1"/>
</dbReference>
<evidence type="ECO:0000256" key="3">
    <source>
        <dbReference type="ARBA" id="ARBA00022750"/>
    </source>
</evidence>
<feature type="domain" description="J" evidence="7">
    <location>
        <begin position="371"/>
        <end position="432"/>
    </location>
</feature>
<dbReference type="GO" id="GO:0006508">
    <property type="term" value="P:proteolysis"/>
    <property type="evidence" value="ECO:0007669"/>
    <property type="project" value="UniProtKB-KW"/>
</dbReference>
<dbReference type="CDD" id="cd06257">
    <property type="entry name" value="DnaJ"/>
    <property type="match status" value="1"/>
</dbReference>
<evidence type="ECO:0000256" key="4">
    <source>
        <dbReference type="ARBA" id="ARBA00022801"/>
    </source>
</evidence>
<feature type="domain" description="Ubiquitin-like" evidence="6">
    <location>
        <begin position="1"/>
        <end position="77"/>
    </location>
</feature>
<accession>A0A0W8DPB6</accession>
<proteinExistence type="inferred from homology"/>
<dbReference type="Pfam" id="PF00226">
    <property type="entry name" value="DnaJ"/>
    <property type="match status" value="1"/>
</dbReference>
<evidence type="ECO:0000259" key="6">
    <source>
        <dbReference type="PROSITE" id="PS50053"/>
    </source>
</evidence>
<reference evidence="8 9" key="1">
    <citation type="submission" date="2015-11" db="EMBL/GenBank/DDBJ databases">
        <title>Genomes and virulence difference between two physiological races of Phytophthora nicotianae.</title>
        <authorList>
            <person name="Liu H."/>
            <person name="Ma X."/>
            <person name="Yu H."/>
            <person name="Fang D."/>
            <person name="Li Y."/>
            <person name="Wang X."/>
            <person name="Wang W."/>
            <person name="Dong Y."/>
            <person name="Xiao B."/>
        </authorList>
    </citation>
    <scope>NUCLEOTIDE SEQUENCE [LARGE SCALE GENOMIC DNA]</scope>
    <source>
        <strain evidence="9">race 0</strain>
    </source>
</reference>
<evidence type="ECO:0000256" key="5">
    <source>
        <dbReference type="SAM" id="Coils"/>
    </source>
</evidence>
<comment type="caution">
    <text evidence="8">The sequence shown here is derived from an EMBL/GenBank/DDBJ whole genome shotgun (WGS) entry which is preliminary data.</text>
</comment>
<dbReference type="Gene3D" id="1.10.287.110">
    <property type="entry name" value="DnaJ domain"/>
    <property type="match status" value="1"/>
</dbReference>
<protein>
    <submittedName>
        <fullName evidence="8">DDI1 2 protein</fullName>
    </submittedName>
</protein>
<dbReference type="PANTHER" id="PTHR12917:SF1">
    <property type="entry name" value="AT13091P"/>
    <property type="match status" value="1"/>
</dbReference>
<evidence type="ECO:0000313" key="8">
    <source>
        <dbReference type="EMBL" id="KUF98233.1"/>
    </source>
</evidence>
<dbReference type="Gene3D" id="3.10.20.90">
    <property type="entry name" value="Phosphatidylinositol 3-kinase Catalytic Subunit, Chain A, domain 1"/>
    <property type="match status" value="1"/>
</dbReference>
<dbReference type="PROSITE" id="PS50053">
    <property type="entry name" value="UBIQUITIN_2"/>
    <property type="match status" value="1"/>
</dbReference>
<evidence type="ECO:0000313" key="9">
    <source>
        <dbReference type="Proteomes" id="UP000052943"/>
    </source>
</evidence>
<evidence type="ECO:0000256" key="1">
    <source>
        <dbReference type="ARBA" id="ARBA00009136"/>
    </source>
</evidence>
<dbReference type="AlphaFoldDB" id="A0A0W8DPB6"/>
<dbReference type="SUPFAM" id="SSF46565">
    <property type="entry name" value="Chaperone J-domain"/>
    <property type="match status" value="1"/>
</dbReference>
<dbReference type="EMBL" id="LNFO01000892">
    <property type="protein sequence ID" value="KUF98233.1"/>
    <property type="molecule type" value="Genomic_DNA"/>
</dbReference>
<dbReference type="InterPro" id="IPR019103">
    <property type="entry name" value="Peptidase_aspartic_DDI1-type"/>
</dbReference>
<comment type="similarity">
    <text evidence="1">Belongs to the DDI1 family.</text>
</comment>
<dbReference type="InterPro" id="IPR021109">
    <property type="entry name" value="Peptidase_aspartic_dom_sf"/>
</dbReference>
<dbReference type="InterPro" id="IPR001623">
    <property type="entry name" value="DnaJ_domain"/>
</dbReference>
<dbReference type="Pfam" id="PF00240">
    <property type="entry name" value="ubiquitin"/>
    <property type="match status" value="1"/>
</dbReference>
<dbReference type="GO" id="GO:0004190">
    <property type="term" value="F:aspartic-type endopeptidase activity"/>
    <property type="evidence" value="ECO:0007669"/>
    <property type="project" value="UniProtKB-KW"/>
</dbReference>
<dbReference type="Proteomes" id="UP000052943">
    <property type="component" value="Unassembled WGS sequence"/>
</dbReference>
<dbReference type="Gene3D" id="2.40.70.10">
    <property type="entry name" value="Acid Proteases"/>
    <property type="match status" value="1"/>
</dbReference>
<evidence type="ECO:0000259" key="7">
    <source>
        <dbReference type="PROSITE" id="PS50076"/>
    </source>
</evidence>
<dbReference type="Gene3D" id="3.30.70.330">
    <property type="match status" value="1"/>
</dbReference>
<dbReference type="PANTHER" id="PTHR12917">
    <property type="entry name" value="ASPARTYL PROTEASE DDI-RELATED"/>
    <property type="match status" value="1"/>
</dbReference>
<dbReference type="SUPFAM" id="SSF50630">
    <property type="entry name" value="Acid proteases"/>
    <property type="match status" value="1"/>
</dbReference>
<organism evidence="8 9">
    <name type="scientific">Phytophthora nicotianae</name>
    <name type="common">Potato buckeye rot agent</name>
    <name type="synonym">Phytophthora parasitica</name>
    <dbReference type="NCBI Taxonomy" id="4792"/>
    <lineage>
        <taxon>Eukaryota</taxon>
        <taxon>Sar</taxon>
        <taxon>Stramenopiles</taxon>
        <taxon>Oomycota</taxon>
        <taxon>Peronosporomycetes</taxon>
        <taxon>Peronosporales</taxon>
        <taxon>Peronosporaceae</taxon>
        <taxon>Phytophthora</taxon>
    </lineage>
</organism>
<dbReference type="PROSITE" id="PS50076">
    <property type="entry name" value="DNAJ_2"/>
    <property type="match status" value="1"/>
</dbReference>
<dbReference type="InterPro" id="IPR000626">
    <property type="entry name" value="Ubiquitin-like_dom"/>
</dbReference>
<dbReference type="InterPro" id="IPR012677">
    <property type="entry name" value="Nucleotide-bd_a/b_plait_sf"/>
</dbReference>
<keyword evidence="5" id="KW-0175">Coiled coil</keyword>
<gene>
    <name evidence="8" type="ORF">AM587_10014240</name>
</gene>
<dbReference type="OrthoDB" id="1047367at2759"/>
<keyword evidence="4" id="KW-0378">Hydrolase</keyword>